<dbReference type="OrthoDB" id="636685at2759"/>
<proteinExistence type="predicted"/>
<dbReference type="InterPro" id="IPR050568">
    <property type="entry name" value="Transcr_DNA_Rep_Reg"/>
</dbReference>
<dbReference type="GO" id="GO:0008623">
    <property type="term" value="C:CHRAC"/>
    <property type="evidence" value="ECO:0007669"/>
    <property type="project" value="TreeGrafter"/>
</dbReference>
<dbReference type="GO" id="GO:0003887">
    <property type="term" value="F:DNA-directed DNA polymerase activity"/>
    <property type="evidence" value="ECO:0007669"/>
    <property type="project" value="UniProtKB-KW"/>
</dbReference>
<evidence type="ECO:0000256" key="3">
    <source>
        <dbReference type="SAM" id="MobiDB-lite"/>
    </source>
</evidence>
<name>A0A6C1DQ14_SACPS</name>
<organism evidence="4 5">
    <name type="scientific">Saccharomyces pastorianus</name>
    <name type="common">Lager yeast</name>
    <name type="synonym">Saccharomyces cerevisiae x Saccharomyces eubayanus</name>
    <dbReference type="NCBI Taxonomy" id="27292"/>
    <lineage>
        <taxon>Eukaryota</taxon>
        <taxon>Fungi</taxon>
        <taxon>Dikarya</taxon>
        <taxon>Ascomycota</taxon>
        <taxon>Saccharomycotina</taxon>
        <taxon>Saccharomycetes</taxon>
        <taxon>Saccharomycetales</taxon>
        <taxon>Saccharomycetaceae</taxon>
        <taxon>Saccharomyces</taxon>
    </lineage>
</organism>
<dbReference type="AlphaFoldDB" id="A0A6C1DQ14"/>
<dbReference type="EMBL" id="CP048984">
    <property type="protein sequence ID" value="QID78264.1"/>
    <property type="molecule type" value="Genomic_DNA"/>
</dbReference>
<sequence length="201" mass="22665">MSNLVKEKAPVFPISKVKKIAKCDPEYVITSNVAISATAFAAELFVQNLVEESLVLAQLNSKGKTSLRLSLNSIEECVEKRDNFRFLEDAIKQLKKNSALDKKRELNMQPGRSDQEVVIEEPELHEDDGVEEEEEEDEVSEEEEPVHNEELLDDSKDQQNDKSTRSVASLLSRFQYKSALDVGEHSDSSDIEVDHTKSTDP</sequence>
<evidence type="ECO:0000256" key="1">
    <source>
        <dbReference type="ARBA" id="ARBA00004123"/>
    </source>
</evidence>
<dbReference type="Proteomes" id="UP000501346">
    <property type="component" value="Chromosome ScII"/>
</dbReference>
<dbReference type="GO" id="GO:0046982">
    <property type="term" value="F:protein heterodimerization activity"/>
    <property type="evidence" value="ECO:0007669"/>
    <property type="project" value="InterPro"/>
</dbReference>
<feature type="compositionally biased region" description="Acidic residues" evidence="3">
    <location>
        <begin position="117"/>
        <end position="144"/>
    </location>
</feature>
<dbReference type="CDD" id="cd22929">
    <property type="entry name" value="HFD_POLE4-like"/>
    <property type="match status" value="1"/>
</dbReference>
<reference evidence="4 5" key="1">
    <citation type="journal article" date="2019" name="BMC Genomics">
        <title>Chromosome level assembly and comparative genome analysis confirm lager-brewing yeasts originated from a single hybridization.</title>
        <authorList>
            <person name="Salazar A.N."/>
            <person name="Gorter de Vries A.R."/>
            <person name="van den Broek M."/>
            <person name="Brouwers N."/>
            <person name="de la Torre Cortes P."/>
            <person name="Kuijpers N.G.A."/>
            <person name="Daran J.G."/>
            <person name="Abeel T."/>
        </authorList>
    </citation>
    <scope>NUCLEOTIDE SEQUENCE [LARGE SCALE GENOMIC DNA]</scope>
    <source>
        <strain evidence="4 5">CBS 1483</strain>
    </source>
</reference>
<keyword evidence="2" id="KW-0539">Nucleus</keyword>
<dbReference type="SUPFAM" id="SSF47113">
    <property type="entry name" value="Histone-fold"/>
    <property type="match status" value="1"/>
</dbReference>
<dbReference type="FunFam" id="1.10.20.10:FF:000121">
    <property type="entry name" value="DNA polymerase II third subunit"/>
    <property type="match status" value="1"/>
</dbReference>
<keyword evidence="4" id="KW-0239">DNA-directed DNA polymerase</keyword>
<dbReference type="GO" id="GO:0006261">
    <property type="term" value="P:DNA-templated DNA replication"/>
    <property type="evidence" value="ECO:0007669"/>
    <property type="project" value="TreeGrafter"/>
</dbReference>
<protein>
    <submittedName>
        <fullName evidence="4">DNA-directed DNA polymerase epsilon, subunit C</fullName>
    </submittedName>
</protein>
<dbReference type="SMR" id="A0A6C1DQ14"/>
<gene>
    <name evidence="4" type="primary">DPB3_1</name>
    <name evidence="4" type="ORF">GRS66_000469</name>
</gene>
<evidence type="ECO:0000313" key="5">
    <source>
        <dbReference type="Proteomes" id="UP000501346"/>
    </source>
</evidence>
<feature type="compositionally biased region" description="Basic and acidic residues" evidence="3">
    <location>
        <begin position="145"/>
        <end position="164"/>
    </location>
</feature>
<evidence type="ECO:0000256" key="2">
    <source>
        <dbReference type="ARBA" id="ARBA00023242"/>
    </source>
</evidence>
<feature type="compositionally biased region" description="Basic and acidic residues" evidence="3">
    <location>
        <begin position="182"/>
        <end position="201"/>
    </location>
</feature>
<feature type="region of interest" description="Disordered" evidence="3">
    <location>
        <begin position="102"/>
        <end position="165"/>
    </location>
</feature>
<comment type="subcellular location">
    <subcellularLocation>
        <location evidence="1">Nucleus</location>
    </subcellularLocation>
</comment>
<evidence type="ECO:0000313" key="4">
    <source>
        <dbReference type="EMBL" id="QID78264.1"/>
    </source>
</evidence>
<dbReference type="InterPro" id="IPR009072">
    <property type="entry name" value="Histone-fold"/>
</dbReference>
<keyword evidence="5" id="KW-1185">Reference proteome</keyword>
<keyword evidence="4" id="KW-0548">Nucleotidyltransferase</keyword>
<keyword evidence="4" id="KW-0808">Transferase</keyword>
<feature type="region of interest" description="Disordered" evidence="3">
    <location>
        <begin position="178"/>
        <end position="201"/>
    </location>
</feature>
<accession>A0A6C1DQ14</accession>
<dbReference type="Gene3D" id="1.10.20.10">
    <property type="entry name" value="Histone, subunit A"/>
    <property type="match status" value="1"/>
</dbReference>
<dbReference type="PANTHER" id="PTHR10252:SF54">
    <property type="entry name" value="CHROMATIN ACCESSIBILITY COMPLEX PROTEIN 1"/>
    <property type="match status" value="1"/>
</dbReference>
<dbReference type="PANTHER" id="PTHR10252">
    <property type="entry name" value="HISTONE-LIKE TRANSCRIPTION FACTOR CCAAT-RELATED"/>
    <property type="match status" value="1"/>
</dbReference>